<evidence type="ECO:0000256" key="7">
    <source>
        <dbReference type="SAM" id="Phobius"/>
    </source>
</evidence>
<name>A0A382BFS0_9ZZZZ</name>
<feature type="transmembrane region" description="Helical" evidence="7">
    <location>
        <begin position="230"/>
        <end position="250"/>
    </location>
</feature>
<feature type="transmembrane region" description="Helical" evidence="7">
    <location>
        <begin position="409"/>
        <end position="433"/>
    </location>
</feature>
<dbReference type="PANTHER" id="PTHR33362:SF5">
    <property type="entry name" value="C4-DICARBOXYLATE TRAP TRANSPORTER LARGE PERMEASE PROTEIN DCTM"/>
    <property type="match status" value="1"/>
</dbReference>
<dbReference type="GO" id="GO:0022857">
    <property type="term" value="F:transmembrane transporter activity"/>
    <property type="evidence" value="ECO:0007669"/>
    <property type="project" value="TreeGrafter"/>
</dbReference>
<dbReference type="PIRSF" id="PIRSF006066">
    <property type="entry name" value="HI0050"/>
    <property type="match status" value="1"/>
</dbReference>
<evidence type="ECO:0000256" key="3">
    <source>
        <dbReference type="ARBA" id="ARBA00022519"/>
    </source>
</evidence>
<keyword evidence="2" id="KW-1003">Cell membrane</keyword>
<gene>
    <name evidence="9" type="ORF">METZ01_LOCUS164976</name>
</gene>
<protein>
    <recommendedName>
        <fullName evidence="8">TRAP C4-dicarboxylate transport system permease DctM subunit domain-containing protein</fullName>
    </recommendedName>
</protein>
<feature type="transmembrane region" description="Helical" evidence="7">
    <location>
        <begin position="181"/>
        <end position="203"/>
    </location>
</feature>
<organism evidence="9">
    <name type="scientific">marine metagenome</name>
    <dbReference type="NCBI Taxonomy" id="408172"/>
    <lineage>
        <taxon>unclassified sequences</taxon>
        <taxon>metagenomes</taxon>
        <taxon>ecological metagenomes</taxon>
    </lineage>
</organism>
<dbReference type="EMBL" id="UINC01029428">
    <property type="protein sequence ID" value="SVB12122.1"/>
    <property type="molecule type" value="Genomic_DNA"/>
</dbReference>
<evidence type="ECO:0000259" key="8">
    <source>
        <dbReference type="Pfam" id="PF06808"/>
    </source>
</evidence>
<keyword evidence="5 7" id="KW-1133">Transmembrane helix</keyword>
<dbReference type="InterPro" id="IPR004681">
    <property type="entry name" value="TRAP_DctM"/>
</dbReference>
<feature type="transmembrane region" description="Helical" evidence="7">
    <location>
        <begin position="142"/>
        <end position="169"/>
    </location>
</feature>
<reference evidence="9" key="1">
    <citation type="submission" date="2018-05" db="EMBL/GenBank/DDBJ databases">
        <authorList>
            <person name="Lanie J.A."/>
            <person name="Ng W.-L."/>
            <person name="Kazmierczak K.M."/>
            <person name="Andrzejewski T.M."/>
            <person name="Davidsen T.M."/>
            <person name="Wayne K.J."/>
            <person name="Tettelin H."/>
            <person name="Glass J.I."/>
            <person name="Rusch D."/>
            <person name="Podicherti R."/>
            <person name="Tsui H.-C.T."/>
            <person name="Winkler M.E."/>
        </authorList>
    </citation>
    <scope>NUCLEOTIDE SEQUENCE</scope>
</reference>
<accession>A0A382BFS0</accession>
<feature type="transmembrane region" description="Helical" evidence="7">
    <location>
        <begin position="100"/>
        <end position="122"/>
    </location>
</feature>
<dbReference type="NCBIfam" id="TIGR00786">
    <property type="entry name" value="dctM"/>
    <property type="match status" value="1"/>
</dbReference>
<keyword evidence="4 7" id="KW-0812">Transmembrane</keyword>
<proteinExistence type="predicted"/>
<feature type="domain" description="TRAP C4-dicarboxylate transport system permease DctM subunit" evidence="8">
    <location>
        <begin position="12"/>
        <end position="433"/>
    </location>
</feature>
<sequence>MSGVEVGIASVIIILFLIYAGIHVAIALGLVSFIGVWISRDSIDIAISLLAAATHDTIAHAVFANIPLFALMGIVSAEIGLGADIYKVAHQFFRRIRGGLGMATVAANAMFASITGSSIASASVFTRIAVPEMRRFGYTRQFSVGVVAGSSVLGMLIPPSSMLIIYAIVAEQSVGHMFIAGFIPGILLATAFICGIVVISYAVPKFIGGSTELSNDNAEPMMGLGEINKLLTPVLFLVVLVLGGIYTGWFSPEEAGAAGSAGALAIGILKRRLTWQGFWRVLVETGQITAAILFLIIAASMYSRMLGIAALPTLFSEWLTSLNLGMTGLMVIYVVLMVLLGTIIETASIILIVVPLFLNSVEILGGDIVWFGIVTVIGAEIGLLTPPLGISCYTIKSTIRDPSITLAHIFYGAFPFAFIMLLVLILIVAYPWLSIGLLQTLG</sequence>
<evidence type="ECO:0000256" key="5">
    <source>
        <dbReference type="ARBA" id="ARBA00022989"/>
    </source>
</evidence>
<dbReference type="InterPro" id="IPR010656">
    <property type="entry name" value="DctM"/>
</dbReference>
<feature type="transmembrane region" description="Helical" evidence="7">
    <location>
        <begin position="368"/>
        <end position="388"/>
    </location>
</feature>
<evidence type="ECO:0000256" key="1">
    <source>
        <dbReference type="ARBA" id="ARBA00004429"/>
    </source>
</evidence>
<feature type="transmembrane region" description="Helical" evidence="7">
    <location>
        <begin position="278"/>
        <end position="299"/>
    </location>
</feature>
<evidence type="ECO:0000256" key="6">
    <source>
        <dbReference type="ARBA" id="ARBA00023136"/>
    </source>
</evidence>
<keyword evidence="6 7" id="KW-0472">Membrane</keyword>
<feature type="transmembrane region" description="Helical" evidence="7">
    <location>
        <begin position="331"/>
        <end position="356"/>
    </location>
</feature>
<comment type="subcellular location">
    <subcellularLocation>
        <location evidence="1">Cell inner membrane</location>
        <topology evidence="1">Multi-pass membrane protein</topology>
    </subcellularLocation>
</comment>
<dbReference type="Pfam" id="PF06808">
    <property type="entry name" value="DctM"/>
    <property type="match status" value="1"/>
</dbReference>
<dbReference type="AlphaFoldDB" id="A0A382BFS0"/>
<dbReference type="GO" id="GO:0005886">
    <property type="term" value="C:plasma membrane"/>
    <property type="evidence" value="ECO:0007669"/>
    <property type="project" value="UniProtKB-SubCell"/>
</dbReference>
<keyword evidence="3" id="KW-0997">Cell inner membrane</keyword>
<evidence type="ECO:0000256" key="2">
    <source>
        <dbReference type="ARBA" id="ARBA00022475"/>
    </source>
</evidence>
<feature type="transmembrane region" description="Helical" evidence="7">
    <location>
        <begin position="58"/>
        <end position="79"/>
    </location>
</feature>
<feature type="transmembrane region" description="Helical" evidence="7">
    <location>
        <begin position="12"/>
        <end position="38"/>
    </location>
</feature>
<evidence type="ECO:0000313" key="9">
    <source>
        <dbReference type="EMBL" id="SVB12122.1"/>
    </source>
</evidence>
<evidence type="ECO:0000256" key="4">
    <source>
        <dbReference type="ARBA" id="ARBA00022692"/>
    </source>
</evidence>
<dbReference type="PANTHER" id="PTHR33362">
    <property type="entry name" value="SIALIC ACID TRAP TRANSPORTER PERMEASE PROTEIN SIAT-RELATED"/>
    <property type="match status" value="1"/>
</dbReference>